<evidence type="ECO:0000313" key="3">
    <source>
        <dbReference type="Proteomes" id="UP001165074"/>
    </source>
</evidence>
<dbReference type="SUPFAM" id="SSF103473">
    <property type="entry name" value="MFS general substrate transporter"/>
    <property type="match status" value="1"/>
</dbReference>
<gene>
    <name evidence="2" type="ORF">Airi02_031910</name>
</gene>
<dbReference type="EMBL" id="BSTK01000004">
    <property type="protein sequence ID" value="GLY85262.1"/>
    <property type="molecule type" value="Genomic_DNA"/>
</dbReference>
<dbReference type="Proteomes" id="UP001165074">
    <property type="component" value="Unassembled WGS sequence"/>
</dbReference>
<feature type="compositionally biased region" description="Polar residues" evidence="1">
    <location>
        <begin position="123"/>
        <end position="142"/>
    </location>
</feature>
<keyword evidence="3" id="KW-1185">Reference proteome</keyword>
<name>A0A9W6S434_9ACTN</name>
<dbReference type="InterPro" id="IPR036259">
    <property type="entry name" value="MFS_trans_sf"/>
</dbReference>
<evidence type="ECO:0000313" key="2">
    <source>
        <dbReference type="EMBL" id="GLY85262.1"/>
    </source>
</evidence>
<proteinExistence type="predicted"/>
<dbReference type="RefSeq" id="WP_285572870.1">
    <property type="nucleotide sequence ID" value="NZ_BSTK01000004.1"/>
</dbReference>
<organism evidence="2 3">
    <name type="scientific">Actinoallomurus iriomotensis</name>
    <dbReference type="NCBI Taxonomy" id="478107"/>
    <lineage>
        <taxon>Bacteria</taxon>
        <taxon>Bacillati</taxon>
        <taxon>Actinomycetota</taxon>
        <taxon>Actinomycetes</taxon>
        <taxon>Streptosporangiales</taxon>
        <taxon>Thermomonosporaceae</taxon>
        <taxon>Actinoallomurus</taxon>
    </lineage>
</organism>
<evidence type="ECO:0000256" key="1">
    <source>
        <dbReference type="SAM" id="MobiDB-lite"/>
    </source>
</evidence>
<sequence length="142" mass="14020">MLLLIPLSRSPLAAVVLVFLMALTGFAVNPVVTSLAVRFAGEAPTLTSALTTSAYNTGIAAGSALAGRALASSLGLTGPALVGTASAALTLLPLTALALSGTHHTPRIVAQHTAPAREGRAGTPSTSTRGPALTPRSTGGRT</sequence>
<accession>A0A9W6S434</accession>
<feature type="region of interest" description="Disordered" evidence="1">
    <location>
        <begin position="112"/>
        <end position="142"/>
    </location>
</feature>
<dbReference type="AlphaFoldDB" id="A0A9W6S434"/>
<reference evidence="2" key="1">
    <citation type="submission" date="2023-03" db="EMBL/GenBank/DDBJ databases">
        <title>Actinoallomurus iriomotensis NBRC 103684.</title>
        <authorList>
            <person name="Ichikawa N."/>
            <person name="Sato H."/>
            <person name="Tonouchi N."/>
        </authorList>
    </citation>
    <scope>NUCLEOTIDE SEQUENCE</scope>
    <source>
        <strain evidence="2">NBRC 103684</strain>
    </source>
</reference>
<protein>
    <submittedName>
        <fullName evidence="2">Uncharacterized protein</fullName>
    </submittedName>
</protein>
<comment type="caution">
    <text evidence="2">The sequence shown here is derived from an EMBL/GenBank/DDBJ whole genome shotgun (WGS) entry which is preliminary data.</text>
</comment>